<name>A0A086ZW00_9BIFI</name>
<gene>
    <name evidence="6" type="ORF">BBIA_2048</name>
</gene>
<evidence type="ECO:0000256" key="4">
    <source>
        <dbReference type="ARBA" id="ARBA00022842"/>
    </source>
</evidence>
<protein>
    <submittedName>
        <fullName evidence="6">Toxin-antitoxin system, toxin component, PIN family</fullName>
    </submittedName>
</protein>
<dbReference type="STRING" id="1437608.GCA_000771645_01224"/>
<reference evidence="6 7" key="1">
    <citation type="submission" date="2014-03" db="EMBL/GenBank/DDBJ databases">
        <title>Genomics of Bifidobacteria.</title>
        <authorList>
            <person name="Ventura M."/>
            <person name="Milani C."/>
            <person name="Lugli G.A."/>
        </authorList>
    </citation>
    <scope>NUCLEOTIDE SEQUENCE [LARGE SCALE GENOMIC DNA]</scope>
    <source>
        <strain evidence="6 7">DSM 23969</strain>
    </source>
</reference>
<dbReference type="GO" id="GO:0046872">
    <property type="term" value="F:metal ion binding"/>
    <property type="evidence" value="ECO:0007669"/>
    <property type="project" value="UniProtKB-KW"/>
</dbReference>
<dbReference type="InterPro" id="IPR029060">
    <property type="entry name" value="PIN-like_dom_sf"/>
</dbReference>
<proteinExistence type="predicted"/>
<keyword evidence="3" id="KW-0378">Hydrolase</keyword>
<accession>A0A086ZW00</accession>
<dbReference type="SUPFAM" id="SSF88723">
    <property type="entry name" value="PIN domain-like"/>
    <property type="match status" value="1"/>
</dbReference>
<keyword evidence="1" id="KW-0540">Nuclease</keyword>
<evidence type="ECO:0000256" key="3">
    <source>
        <dbReference type="ARBA" id="ARBA00022801"/>
    </source>
</evidence>
<evidence type="ECO:0000259" key="5">
    <source>
        <dbReference type="Pfam" id="PF13470"/>
    </source>
</evidence>
<feature type="domain" description="PIN" evidence="5">
    <location>
        <begin position="3"/>
        <end position="118"/>
    </location>
</feature>
<dbReference type="eggNOG" id="COG1848">
    <property type="taxonomic scope" value="Bacteria"/>
</dbReference>
<sequence>MQRLVVDTNVFLDVILEREPLCDASAQILALSSREGFELLMPAHSAATIAYIVEANTKSRDKARQALSLCLGLAHVAALDETAILRGLSYGFKDTEGSFVAAIAERDHATHIITNNVKDFALSPVEALSPAEYLNRNPSLF</sequence>
<evidence type="ECO:0000313" key="6">
    <source>
        <dbReference type="EMBL" id="KFI50700.1"/>
    </source>
</evidence>
<keyword evidence="4" id="KW-0460">Magnesium</keyword>
<dbReference type="EMBL" id="JGYN01000014">
    <property type="protein sequence ID" value="KFI50700.1"/>
    <property type="molecule type" value="Genomic_DNA"/>
</dbReference>
<evidence type="ECO:0000313" key="7">
    <source>
        <dbReference type="Proteomes" id="UP000029108"/>
    </source>
</evidence>
<dbReference type="AlphaFoldDB" id="A0A086ZW00"/>
<evidence type="ECO:0000256" key="2">
    <source>
        <dbReference type="ARBA" id="ARBA00022723"/>
    </source>
</evidence>
<dbReference type="GO" id="GO:0016787">
    <property type="term" value="F:hydrolase activity"/>
    <property type="evidence" value="ECO:0007669"/>
    <property type="project" value="UniProtKB-KW"/>
</dbReference>
<keyword evidence="7" id="KW-1185">Reference proteome</keyword>
<dbReference type="Gene3D" id="3.40.50.1010">
    <property type="entry name" value="5'-nuclease"/>
    <property type="match status" value="1"/>
</dbReference>
<dbReference type="GO" id="GO:0004518">
    <property type="term" value="F:nuclease activity"/>
    <property type="evidence" value="ECO:0007669"/>
    <property type="project" value="UniProtKB-KW"/>
</dbReference>
<dbReference type="Proteomes" id="UP000029108">
    <property type="component" value="Unassembled WGS sequence"/>
</dbReference>
<dbReference type="RefSeq" id="WP_033495217.1">
    <property type="nucleotide sequence ID" value="NZ_JDUU01000024.1"/>
</dbReference>
<comment type="caution">
    <text evidence="6">The sequence shown here is derived from an EMBL/GenBank/DDBJ whole genome shotgun (WGS) entry which is preliminary data.</text>
</comment>
<dbReference type="InterPro" id="IPR002716">
    <property type="entry name" value="PIN_dom"/>
</dbReference>
<evidence type="ECO:0000256" key="1">
    <source>
        <dbReference type="ARBA" id="ARBA00022722"/>
    </source>
</evidence>
<keyword evidence="2" id="KW-0479">Metal-binding</keyword>
<dbReference type="Pfam" id="PF13470">
    <property type="entry name" value="PIN_3"/>
    <property type="match status" value="1"/>
</dbReference>
<dbReference type="OrthoDB" id="3232645at2"/>
<organism evidence="6 7">
    <name type="scientific">Bifidobacterium biavatii DSM 23969</name>
    <dbReference type="NCBI Taxonomy" id="1437608"/>
    <lineage>
        <taxon>Bacteria</taxon>
        <taxon>Bacillati</taxon>
        <taxon>Actinomycetota</taxon>
        <taxon>Actinomycetes</taxon>
        <taxon>Bifidobacteriales</taxon>
        <taxon>Bifidobacteriaceae</taxon>
        <taxon>Bifidobacterium</taxon>
    </lineage>
</organism>